<proteinExistence type="predicted"/>
<evidence type="ECO:0000313" key="2">
    <source>
        <dbReference type="EMBL" id="MEK8033727.1"/>
    </source>
</evidence>
<feature type="transmembrane region" description="Helical" evidence="1">
    <location>
        <begin position="116"/>
        <end position="138"/>
    </location>
</feature>
<keyword evidence="1" id="KW-1133">Transmembrane helix</keyword>
<feature type="transmembrane region" description="Helical" evidence="1">
    <location>
        <begin position="168"/>
        <end position="191"/>
    </location>
</feature>
<reference evidence="2 3" key="1">
    <citation type="submission" date="2024-04" db="EMBL/GenBank/DDBJ databases">
        <title>Novel species of the genus Ideonella isolated from streams.</title>
        <authorList>
            <person name="Lu H."/>
        </authorList>
    </citation>
    <scope>NUCLEOTIDE SEQUENCE [LARGE SCALE GENOMIC DNA]</scope>
    <source>
        <strain evidence="2 3">DXS29W</strain>
    </source>
</reference>
<protein>
    <submittedName>
        <fullName evidence="2">DUF2189 domain-containing protein</fullName>
    </submittedName>
</protein>
<accession>A0ABU9BUS9</accession>
<gene>
    <name evidence="2" type="ORF">AACH06_23135</name>
</gene>
<organism evidence="2 3">
    <name type="scientific">Ideonella lacteola</name>
    <dbReference type="NCBI Taxonomy" id="2984193"/>
    <lineage>
        <taxon>Bacteria</taxon>
        <taxon>Pseudomonadati</taxon>
        <taxon>Pseudomonadota</taxon>
        <taxon>Betaproteobacteria</taxon>
        <taxon>Burkholderiales</taxon>
        <taxon>Sphaerotilaceae</taxon>
        <taxon>Ideonella</taxon>
    </lineage>
</organism>
<evidence type="ECO:0000256" key="1">
    <source>
        <dbReference type="SAM" id="Phobius"/>
    </source>
</evidence>
<feature type="transmembrane region" description="Helical" evidence="1">
    <location>
        <begin position="67"/>
        <end position="90"/>
    </location>
</feature>
<keyword evidence="1" id="KW-0812">Transmembrane</keyword>
<comment type="caution">
    <text evidence="2">The sequence shown here is derived from an EMBL/GenBank/DDBJ whole genome shotgun (WGS) entry which is preliminary data.</text>
</comment>
<dbReference type="Pfam" id="PF09955">
    <property type="entry name" value="DUF2189"/>
    <property type="match status" value="1"/>
</dbReference>
<dbReference type="InterPro" id="IPR018692">
    <property type="entry name" value="DUF2189"/>
</dbReference>
<keyword evidence="3" id="KW-1185">Reference proteome</keyword>
<name>A0ABU9BUS9_9BURK</name>
<feature type="transmembrane region" description="Helical" evidence="1">
    <location>
        <begin position="42"/>
        <end position="61"/>
    </location>
</feature>
<sequence>MPNRLTERALQQSRSFGVRRIPALRPLGWLARGWQDLIARPLPGLLHGVALAGFGALLIWYARHQFWWLAGAISGFLLVAPALATGLYAISRALERGEPAGLSTALRAWIPQDHRMVVFGLLLALAGTGWMLTSASLITSALPGQVNRPVDFIRLVVLPDHGVLFETWLALGALMAAPVFASSVVAMPMLLDQRISVLGAVFTSWRAVMEHPAPMALWALLILSLTTLGMATMMLGLVVVLPWLAHASWHAYRDLVRPIGEH</sequence>
<feature type="transmembrane region" description="Helical" evidence="1">
    <location>
        <begin position="216"/>
        <end position="245"/>
    </location>
</feature>
<evidence type="ECO:0000313" key="3">
    <source>
        <dbReference type="Proteomes" id="UP001371218"/>
    </source>
</evidence>
<dbReference type="Proteomes" id="UP001371218">
    <property type="component" value="Unassembled WGS sequence"/>
</dbReference>
<dbReference type="EMBL" id="JBBUTG010000019">
    <property type="protein sequence ID" value="MEK8033727.1"/>
    <property type="molecule type" value="Genomic_DNA"/>
</dbReference>
<dbReference type="RefSeq" id="WP_341428147.1">
    <property type="nucleotide sequence ID" value="NZ_JBBUTG010000019.1"/>
</dbReference>
<keyword evidence="1" id="KW-0472">Membrane</keyword>